<name>C3JBH6_POREA</name>
<comment type="similarity">
    <text evidence="13">Belongs to the LpxK family.</text>
</comment>
<keyword evidence="11 13" id="KW-0443">Lipid metabolism</keyword>
<dbReference type="GO" id="GO:0009244">
    <property type="term" value="P:lipopolysaccharide core region biosynthetic process"/>
    <property type="evidence" value="ECO:0007669"/>
    <property type="project" value="TreeGrafter"/>
</dbReference>
<dbReference type="InterPro" id="IPR003758">
    <property type="entry name" value="LpxK"/>
</dbReference>
<dbReference type="eggNOG" id="COG1663">
    <property type="taxonomic scope" value="Bacteria"/>
</dbReference>
<evidence type="ECO:0000313" key="14">
    <source>
        <dbReference type="EMBL" id="EEN82326.1"/>
    </source>
</evidence>
<keyword evidence="6 13" id="KW-0441">Lipid A biosynthesis</keyword>
<accession>C3JBH6</accession>
<keyword evidence="10 13" id="KW-0067">ATP-binding</keyword>
<evidence type="ECO:0000256" key="1">
    <source>
        <dbReference type="ARBA" id="ARBA00002274"/>
    </source>
</evidence>
<gene>
    <name evidence="13 14" type="primary">lpxK</name>
    <name evidence="14" type="ORF">POREN0001_1710</name>
</gene>
<dbReference type="GO" id="GO:0009029">
    <property type="term" value="F:lipid-A 4'-kinase activity"/>
    <property type="evidence" value="ECO:0007669"/>
    <property type="project" value="UniProtKB-UniRule"/>
</dbReference>
<dbReference type="Proteomes" id="UP000004295">
    <property type="component" value="Unassembled WGS sequence"/>
</dbReference>
<dbReference type="SUPFAM" id="SSF52540">
    <property type="entry name" value="P-loop containing nucleoside triphosphate hydrolases"/>
    <property type="match status" value="1"/>
</dbReference>
<keyword evidence="15" id="KW-1185">Reference proteome</keyword>
<keyword evidence="8 13" id="KW-0547">Nucleotide-binding</keyword>
<dbReference type="PANTHER" id="PTHR42724:SF1">
    <property type="entry name" value="TETRAACYLDISACCHARIDE 4'-KINASE, MITOCHONDRIAL-RELATED"/>
    <property type="match status" value="1"/>
</dbReference>
<dbReference type="NCBIfam" id="TIGR00682">
    <property type="entry name" value="lpxK"/>
    <property type="match status" value="1"/>
</dbReference>
<dbReference type="RefSeq" id="WP_004334078.1">
    <property type="nucleotide sequence ID" value="NZ_ACNN01000026.1"/>
</dbReference>
<dbReference type="AlphaFoldDB" id="C3JBH6"/>
<proteinExistence type="inferred from homology"/>
<evidence type="ECO:0000256" key="2">
    <source>
        <dbReference type="ARBA" id="ARBA00004870"/>
    </source>
</evidence>
<comment type="caution">
    <text evidence="14">The sequence shown here is derived from an EMBL/GenBank/DDBJ whole genome shotgun (WGS) entry which is preliminary data.</text>
</comment>
<dbReference type="Pfam" id="PF02606">
    <property type="entry name" value="LpxK"/>
    <property type="match status" value="1"/>
</dbReference>
<comment type="pathway">
    <text evidence="2 13">Glycolipid biosynthesis; lipid IV(A) biosynthesis; lipid IV(A) from (3R)-3-hydroxytetradecanoyl-[acyl-carrier-protein] and UDP-N-acetyl-alpha-D-glucosamine: step 6/6.</text>
</comment>
<evidence type="ECO:0000256" key="11">
    <source>
        <dbReference type="ARBA" id="ARBA00023098"/>
    </source>
</evidence>
<evidence type="ECO:0000256" key="3">
    <source>
        <dbReference type="ARBA" id="ARBA00012071"/>
    </source>
</evidence>
<dbReference type="GO" id="GO:0009245">
    <property type="term" value="P:lipid A biosynthetic process"/>
    <property type="evidence" value="ECO:0007669"/>
    <property type="project" value="UniProtKB-UniRule"/>
</dbReference>
<keyword evidence="7 13" id="KW-0808">Transferase</keyword>
<comment type="function">
    <text evidence="1 13">Transfers the gamma-phosphate of ATP to the 4'-position of a tetraacyldisaccharide 1-phosphate intermediate (termed DS-1-P) to form tetraacyldisaccharide 1,4'-bis-phosphate (lipid IVA).</text>
</comment>
<protein>
    <recommendedName>
        <fullName evidence="4 13">Tetraacyldisaccharide 4'-kinase</fullName>
        <ecNumber evidence="3 13">2.7.1.130</ecNumber>
    </recommendedName>
    <alternativeName>
        <fullName evidence="12 13">Lipid A 4'-kinase</fullName>
    </alternativeName>
</protein>
<feature type="binding site" evidence="13">
    <location>
        <begin position="49"/>
        <end position="56"/>
    </location>
    <ligand>
        <name>ATP</name>
        <dbReference type="ChEBI" id="CHEBI:30616"/>
    </ligand>
</feature>
<organism evidence="14 15">
    <name type="scientific">Porphyromonas endodontalis (strain ATCC 35406 / DSM 24491 / JCM 8526 / CCUG 16442 / BCRC 14492 / NCTC 13058 / HG 370)</name>
    <name type="common">Bacteroides endodontalis</name>
    <dbReference type="NCBI Taxonomy" id="553175"/>
    <lineage>
        <taxon>Bacteria</taxon>
        <taxon>Pseudomonadati</taxon>
        <taxon>Bacteroidota</taxon>
        <taxon>Bacteroidia</taxon>
        <taxon>Bacteroidales</taxon>
        <taxon>Porphyromonadaceae</taxon>
        <taxon>Porphyromonas</taxon>
    </lineage>
</organism>
<evidence type="ECO:0000256" key="5">
    <source>
        <dbReference type="ARBA" id="ARBA00022516"/>
    </source>
</evidence>
<dbReference type="STRING" id="553175.POREN0001_1710"/>
<dbReference type="GO" id="GO:0005886">
    <property type="term" value="C:plasma membrane"/>
    <property type="evidence" value="ECO:0007669"/>
    <property type="project" value="TreeGrafter"/>
</dbReference>
<dbReference type="HAMAP" id="MF_00409">
    <property type="entry name" value="LpxK"/>
    <property type="match status" value="1"/>
</dbReference>
<sequence>MKPVGTSPWLAPAAALYGAGVRLRNWLYDRNILSGKSFPIPIICVGNLAVGGTGKTPLVEYLIETLQSEYRIAVVSRGYKRATKGLLHATPESTAREIGDEPRQILRKYPHITMVVEGNRNRAIEYIMTLPEEERPQVILLDDGFQHRATKASLSLLLTDCQHPFMSDKLLPAGRLREPIKGRLRADAVVVTRCPQDMSPMDQRIMERNLSLYSNQTIYFSTIQYGQLSPLFPEEAIPQLIQDPHTARVIAIAGIGQPELFFRELSRRFSRVETHTYADHHVFSPREIAQMETWLRSSCDFIIMTEKDAMRLEGGDYKLSPLLRQRIYYLPIQTLFLGRSAERLQELLHTTLRKYYPR</sequence>
<dbReference type="GO" id="GO:0005524">
    <property type="term" value="F:ATP binding"/>
    <property type="evidence" value="ECO:0007669"/>
    <property type="project" value="UniProtKB-UniRule"/>
</dbReference>
<keyword evidence="5 13" id="KW-0444">Lipid biosynthesis</keyword>
<evidence type="ECO:0000256" key="4">
    <source>
        <dbReference type="ARBA" id="ARBA00016436"/>
    </source>
</evidence>
<evidence type="ECO:0000256" key="10">
    <source>
        <dbReference type="ARBA" id="ARBA00022840"/>
    </source>
</evidence>
<dbReference type="EC" id="2.7.1.130" evidence="3 13"/>
<dbReference type="PANTHER" id="PTHR42724">
    <property type="entry name" value="TETRAACYLDISACCHARIDE 4'-KINASE"/>
    <property type="match status" value="1"/>
</dbReference>
<evidence type="ECO:0000256" key="13">
    <source>
        <dbReference type="HAMAP-Rule" id="MF_00409"/>
    </source>
</evidence>
<evidence type="ECO:0000313" key="15">
    <source>
        <dbReference type="Proteomes" id="UP000004295"/>
    </source>
</evidence>
<reference evidence="14 15" key="1">
    <citation type="submission" date="2009-04" db="EMBL/GenBank/DDBJ databases">
        <authorList>
            <person name="Sebastian Y."/>
            <person name="Madupu R."/>
            <person name="Durkin A.S."/>
            <person name="Torralba M."/>
            <person name="Methe B."/>
            <person name="Sutton G.G."/>
            <person name="Strausberg R.L."/>
            <person name="Nelson K.E."/>
        </authorList>
    </citation>
    <scope>NUCLEOTIDE SEQUENCE [LARGE SCALE GENOMIC DNA]</scope>
    <source>
        <strain evidence="15">ATCC 35406 / BCRC 14492 / JCM 8526 / NCTC 13058 / HG 370</strain>
    </source>
</reference>
<dbReference type="InterPro" id="IPR027417">
    <property type="entry name" value="P-loop_NTPase"/>
</dbReference>
<evidence type="ECO:0000256" key="8">
    <source>
        <dbReference type="ARBA" id="ARBA00022741"/>
    </source>
</evidence>
<comment type="catalytic activity">
    <reaction evidence="13">
        <text>a lipid A disaccharide + ATP = a lipid IVA + ADP + H(+)</text>
        <dbReference type="Rhea" id="RHEA:67840"/>
        <dbReference type="ChEBI" id="CHEBI:15378"/>
        <dbReference type="ChEBI" id="CHEBI:30616"/>
        <dbReference type="ChEBI" id="CHEBI:176343"/>
        <dbReference type="ChEBI" id="CHEBI:176425"/>
        <dbReference type="ChEBI" id="CHEBI:456216"/>
        <dbReference type="EC" id="2.7.1.130"/>
    </reaction>
</comment>
<evidence type="ECO:0000256" key="12">
    <source>
        <dbReference type="ARBA" id="ARBA00029757"/>
    </source>
</evidence>
<evidence type="ECO:0000256" key="9">
    <source>
        <dbReference type="ARBA" id="ARBA00022777"/>
    </source>
</evidence>
<keyword evidence="9 13" id="KW-0418">Kinase</keyword>
<evidence type="ECO:0000256" key="6">
    <source>
        <dbReference type="ARBA" id="ARBA00022556"/>
    </source>
</evidence>
<evidence type="ECO:0000256" key="7">
    <source>
        <dbReference type="ARBA" id="ARBA00022679"/>
    </source>
</evidence>
<dbReference type="GeneID" id="93366085"/>
<dbReference type="UniPathway" id="UPA00359">
    <property type="reaction ID" value="UER00482"/>
</dbReference>
<dbReference type="EMBL" id="ACNN01000026">
    <property type="protein sequence ID" value="EEN82326.1"/>
    <property type="molecule type" value="Genomic_DNA"/>
</dbReference>